<evidence type="ECO:0000313" key="1">
    <source>
        <dbReference type="EMBL" id="CAJ2652262.1"/>
    </source>
</evidence>
<sequence length="142" mass="16447">MDDFFKRIPVFQNLIHVELFFAAFFHGWDGIVDFLQHCPKLQILHITKWTSSLSKDWDCPIWSLECVSSHLRSCTINRFDGSKNDLRFATYILQNASRLEVMTIYVSVTARSSNGTQKDQIMEELSTCPRLSPGCKLSLQFH</sequence>
<protein>
    <submittedName>
        <fullName evidence="1">Uncharacterized protein</fullName>
    </submittedName>
</protein>
<keyword evidence="2" id="KW-1185">Reference proteome</keyword>
<dbReference type="EMBL" id="CASHSV030000206">
    <property type="protein sequence ID" value="CAJ2652262.1"/>
    <property type="molecule type" value="Genomic_DNA"/>
</dbReference>
<gene>
    <name evidence="1" type="ORF">MILVUS5_LOCUS19767</name>
</gene>
<name>A0ACB0K9D2_TRIPR</name>
<evidence type="ECO:0000313" key="2">
    <source>
        <dbReference type="Proteomes" id="UP001177021"/>
    </source>
</evidence>
<dbReference type="Proteomes" id="UP001177021">
    <property type="component" value="Unassembled WGS sequence"/>
</dbReference>
<accession>A0ACB0K9D2</accession>
<comment type="caution">
    <text evidence="1">The sequence shown here is derived from an EMBL/GenBank/DDBJ whole genome shotgun (WGS) entry which is preliminary data.</text>
</comment>
<organism evidence="1 2">
    <name type="scientific">Trifolium pratense</name>
    <name type="common">Red clover</name>
    <dbReference type="NCBI Taxonomy" id="57577"/>
    <lineage>
        <taxon>Eukaryota</taxon>
        <taxon>Viridiplantae</taxon>
        <taxon>Streptophyta</taxon>
        <taxon>Embryophyta</taxon>
        <taxon>Tracheophyta</taxon>
        <taxon>Spermatophyta</taxon>
        <taxon>Magnoliopsida</taxon>
        <taxon>eudicotyledons</taxon>
        <taxon>Gunneridae</taxon>
        <taxon>Pentapetalae</taxon>
        <taxon>rosids</taxon>
        <taxon>fabids</taxon>
        <taxon>Fabales</taxon>
        <taxon>Fabaceae</taxon>
        <taxon>Papilionoideae</taxon>
        <taxon>50 kb inversion clade</taxon>
        <taxon>NPAAA clade</taxon>
        <taxon>Hologalegina</taxon>
        <taxon>IRL clade</taxon>
        <taxon>Trifolieae</taxon>
        <taxon>Trifolium</taxon>
    </lineage>
</organism>
<proteinExistence type="predicted"/>
<reference evidence="1" key="1">
    <citation type="submission" date="2023-10" db="EMBL/GenBank/DDBJ databases">
        <authorList>
            <person name="Rodriguez Cubillos JULIANA M."/>
            <person name="De Vega J."/>
        </authorList>
    </citation>
    <scope>NUCLEOTIDE SEQUENCE</scope>
</reference>